<keyword evidence="2" id="KW-0614">Plasmid</keyword>
<feature type="domain" description="Restriction endonuclease type II NotI" evidence="1">
    <location>
        <begin position="112"/>
        <end position="239"/>
    </location>
</feature>
<geneLocation type="plasmid" evidence="2">
    <name>pSY2</name>
</geneLocation>
<name>G3KBA2_9SPHN</name>
<proteinExistence type="predicted"/>
<organism evidence="2">
    <name type="scientific">Sphingobium chungbukense</name>
    <dbReference type="NCBI Taxonomy" id="56193"/>
    <lineage>
        <taxon>Bacteria</taxon>
        <taxon>Pseudomonadati</taxon>
        <taxon>Pseudomonadota</taxon>
        <taxon>Alphaproteobacteria</taxon>
        <taxon>Sphingomonadales</taxon>
        <taxon>Sphingomonadaceae</taxon>
        <taxon>Sphingobium</taxon>
    </lineage>
</organism>
<sequence>MRNSRLPFEPESIVGEVLGRRAAKGVDPAAADFECPYIQSRCPKRSTQLPSEPYPVCSLWKPAPRKSTQGPELIFVCPKRFYAVDFLTEVIEHCWPGEKPTDPQIAREVKMEGFGNVDFVIADVKSDKEIDQFLSVELQAIDITGSVFPAYQALRAGEDLEKKPTYGFNWDNVYKRYITQLIRKGYFHHHWKSKIVAVIPEQVYQYILGRAAFMKTSDVKNDPQVNIIFMTYRLEADADKPGEFKPVLVNVEGTSHTNLQNAIMYKDPPQRSAFTAQIKSSLVRGAVRLADLIAAGEVSEMEDHEDEGPDPGDLIQ</sequence>
<dbReference type="AlphaFoldDB" id="G3KBA2"/>
<protein>
    <recommendedName>
        <fullName evidence="1">Restriction endonuclease type II NotI domain-containing protein</fullName>
    </recommendedName>
</protein>
<dbReference type="EMBL" id="JN180627">
    <property type="protein sequence ID" value="AEN94389.1"/>
    <property type="molecule type" value="Genomic_DNA"/>
</dbReference>
<reference evidence="2" key="2">
    <citation type="submission" date="2011-06" db="EMBL/GenBank/DDBJ databases">
        <authorList>
            <person name="Yeon S.-M."/>
            <person name="Kim Y.-C."/>
        </authorList>
    </citation>
    <scope>NUCLEOTIDE SEQUENCE</scope>
    <source>
        <strain evidence="2">DJ77</strain>
        <plasmid evidence="2">pSY2</plasmid>
    </source>
</reference>
<accession>G3KBA2</accession>
<dbReference type="Pfam" id="PF12183">
    <property type="entry name" value="NotI"/>
    <property type="match status" value="1"/>
</dbReference>
<reference evidence="2" key="1">
    <citation type="journal article" date="2011" name="J. Microbiol.">
        <title>Complete sequence and organization of the Sphingobium chungbukense DJ77 pSY2 plasmid.</title>
        <authorList>
            <person name="Yeon S.M."/>
            <person name="Kim Y.C."/>
        </authorList>
    </citation>
    <scope>NUCLEOTIDE SEQUENCE</scope>
    <source>
        <strain evidence="2">DJ77</strain>
        <plasmid evidence="2">pSY2</plasmid>
    </source>
</reference>
<evidence type="ECO:0000313" key="2">
    <source>
        <dbReference type="EMBL" id="AEN94389.1"/>
    </source>
</evidence>
<evidence type="ECO:0000259" key="1">
    <source>
        <dbReference type="Pfam" id="PF12183"/>
    </source>
</evidence>
<dbReference type="REBASE" id="40207">
    <property type="entry name" value="SchDJ77ORFAP"/>
</dbReference>
<dbReference type="InterPro" id="IPR022009">
    <property type="entry name" value="Resctriction_endonuc_II_NotI"/>
</dbReference>